<evidence type="ECO:0000256" key="9">
    <source>
        <dbReference type="ARBA" id="ARBA00022723"/>
    </source>
</evidence>
<dbReference type="Gene3D" id="1.10.760.10">
    <property type="entry name" value="Cytochrome c-like domain"/>
    <property type="match status" value="2"/>
</dbReference>
<comment type="catalytic activity">
    <reaction evidence="16 17">
        <text>a quinol + 2 Fe(III)-[cytochrome c](out) = a quinone + 2 Fe(II)-[cytochrome c](out) + 2 H(+)(out)</text>
        <dbReference type="Rhea" id="RHEA:11484"/>
        <dbReference type="Rhea" id="RHEA-COMP:10350"/>
        <dbReference type="Rhea" id="RHEA-COMP:14399"/>
        <dbReference type="ChEBI" id="CHEBI:15378"/>
        <dbReference type="ChEBI" id="CHEBI:24646"/>
        <dbReference type="ChEBI" id="CHEBI:29033"/>
        <dbReference type="ChEBI" id="CHEBI:29034"/>
        <dbReference type="ChEBI" id="CHEBI:132124"/>
        <dbReference type="EC" id="7.1.1.8"/>
    </reaction>
</comment>
<dbReference type="PANTHER" id="PTHR33751:SF13">
    <property type="entry name" value="CYTOCHROME BC1 COMPLEX CYTOCHROME C SUBUNIT"/>
    <property type="match status" value="1"/>
</dbReference>
<evidence type="ECO:0000259" key="18">
    <source>
        <dbReference type="PROSITE" id="PS51007"/>
    </source>
</evidence>
<dbReference type="PANTHER" id="PTHR33751">
    <property type="entry name" value="CBB3-TYPE CYTOCHROME C OXIDASE SUBUNIT FIXP"/>
    <property type="match status" value="1"/>
</dbReference>
<organism evidence="19 20">
    <name type="scientific">Nocardioides bigeumensis</name>
    <dbReference type="NCBI Taxonomy" id="433657"/>
    <lineage>
        <taxon>Bacteria</taxon>
        <taxon>Bacillati</taxon>
        <taxon>Actinomycetota</taxon>
        <taxon>Actinomycetes</taxon>
        <taxon>Propionibacteriales</taxon>
        <taxon>Nocardioidaceae</taxon>
        <taxon>Nocardioides</taxon>
    </lineage>
</organism>
<evidence type="ECO:0000256" key="1">
    <source>
        <dbReference type="ARBA" id="ARBA00004651"/>
    </source>
</evidence>
<comment type="caution">
    <text evidence="17">Lacks conserved residue(s) required for the propagation of feature annotation.</text>
</comment>
<evidence type="ECO:0000256" key="3">
    <source>
        <dbReference type="ARBA" id="ARBA00017819"/>
    </source>
</evidence>
<keyword evidence="10" id="KW-0677">Repeat</keyword>
<evidence type="ECO:0000256" key="11">
    <source>
        <dbReference type="ARBA" id="ARBA00022967"/>
    </source>
</evidence>
<feature type="domain" description="Cytochrome c" evidence="18">
    <location>
        <begin position="160"/>
        <end position="238"/>
    </location>
</feature>
<keyword evidence="14 17" id="KW-0408">Iron</keyword>
<protein>
    <recommendedName>
        <fullName evidence="3 17">Cytochrome bc1 complex cytochrome c subunit</fullName>
        <ecNumber evidence="2 17">7.1.1.8</ecNumber>
    </recommendedName>
</protein>
<sequence>MRLLNRTARRVSRHRRSRLAGFVLMLFALLATGTVYSALSPAQAEQATSDAELVAKGRDLFLVGCSYCHGQNGEGQRDQNGQNFGPPLVGVGAAAVDFQVGTGRMPMAQPGQQAPQKEVAYSDEEVAALAAYVASLGVGPAIPSSAQYSLEGMTDEEKQEAIVRGGQIFLANCTACHNFEGSGGAMPRGGHAPKIRGVEPKYIYEAMLTGPQQMPTFSEGTMTPEAKRDVIAYLNSIDENPSYGGFGLGGYGPVAEGMVAWLGGIGALVGFAVWIAAHTTRTTRKTKAAAGEDQA</sequence>
<dbReference type="SUPFAM" id="SSF46626">
    <property type="entry name" value="Cytochrome c"/>
    <property type="match status" value="2"/>
</dbReference>
<evidence type="ECO:0000256" key="16">
    <source>
        <dbReference type="ARBA" id="ARBA00029351"/>
    </source>
</evidence>
<keyword evidence="9 17" id="KW-0479">Metal-binding</keyword>
<keyword evidence="12 17" id="KW-0249">Electron transport</keyword>
<comment type="caution">
    <text evidence="19">The sequence shown here is derived from an EMBL/GenBank/DDBJ whole genome shotgun (WGS) entry which is preliminary data.</text>
</comment>
<evidence type="ECO:0000256" key="2">
    <source>
        <dbReference type="ARBA" id="ARBA00012951"/>
    </source>
</evidence>
<dbReference type="InterPro" id="IPR050597">
    <property type="entry name" value="Cytochrome_c_Oxidase_Subunit"/>
</dbReference>
<keyword evidence="7 17" id="KW-0679">Respiratory chain</keyword>
<feature type="transmembrane region" description="Helical" evidence="17">
    <location>
        <begin position="258"/>
        <end position="277"/>
    </location>
</feature>
<evidence type="ECO:0000256" key="5">
    <source>
        <dbReference type="ARBA" id="ARBA00022475"/>
    </source>
</evidence>
<name>A0ABN2XT37_9ACTN</name>
<keyword evidence="6 17" id="KW-0349">Heme</keyword>
<dbReference type="InterPro" id="IPR009056">
    <property type="entry name" value="Cyt_c-like_dom"/>
</dbReference>
<evidence type="ECO:0000256" key="14">
    <source>
        <dbReference type="ARBA" id="ARBA00023004"/>
    </source>
</evidence>
<feature type="domain" description="Cytochrome c" evidence="18">
    <location>
        <begin position="52"/>
        <end position="137"/>
    </location>
</feature>
<keyword evidence="13 17" id="KW-1133">Transmembrane helix</keyword>
<evidence type="ECO:0000256" key="13">
    <source>
        <dbReference type="ARBA" id="ARBA00022989"/>
    </source>
</evidence>
<keyword evidence="8 17" id="KW-0812">Transmembrane</keyword>
<dbReference type="Pfam" id="PF13442">
    <property type="entry name" value="Cytochrome_CBB3"/>
    <property type="match status" value="1"/>
</dbReference>
<dbReference type="EMBL" id="BAAAQQ010000002">
    <property type="protein sequence ID" value="GAA2116770.1"/>
    <property type="molecule type" value="Genomic_DNA"/>
</dbReference>
<dbReference type="EC" id="7.1.1.8" evidence="2 17"/>
<keyword evidence="5 17" id="KW-1003">Cell membrane</keyword>
<keyword evidence="20" id="KW-1185">Reference proteome</keyword>
<dbReference type="PROSITE" id="PS51007">
    <property type="entry name" value="CYTC"/>
    <property type="match status" value="2"/>
</dbReference>
<dbReference type="Proteomes" id="UP001500575">
    <property type="component" value="Unassembled WGS sequence"/>
</dbReference>
<comment type="subcellular location">
    <subcellularLocation>
        <location evidence="1 17">Cell membrane</location>
        <topology evidence="1 17">Multi-pass membrane protein</topology>
    </subcellularLocation>
</comment>
<comment type="subunit">
    <text evidence="17">The cytochrome bc1 complex is composed of a cytochrome b (QcrB), the Rieske iron-sulfur protein (QcrA) and a diheme cytochrome c (QcrC) subunit.</text>
</comment>
<reference evidence="19 20" key="1">
    <citation type="journal article" date="2019" name="Int. J. Syst. Evol. Microbiol.">
        <title>The Global Catalogue of Microorganisms (GCM) 10K type strain sequencing project: providing services to taxonomists for standard genome sequencing and annotation.</title>
        <authorList>
            <consortium name="The Broad Institute Genomics Platform"/>
            <consortium name="The Broad Institute Genome Sequencing Center for Infectious Disease"/>
            <person name="Wu L."/>
            <person name="Ma J."/>
        </authorList>
    </citation>
    <scope>NUCLEOTIDE SEQUENCE [LARGE SCALE GENOMIC DNA]</scope>
    <source>
        <strain evidence="19 20">JCM 16021</strain>
    </source>
</reference>
<evidence type="ECO:0000256" key="12">
    <source>
        <dbReference type="ARBA" id="ARBA00022982"/>
    </source>
</evidence>
<dbReference type="InterPro" id="IPR009152">
    <property type="entry name" value="bc1_cytC-su"/>
</dbReference>
<keyword evidence="4 17" id="KW-0813">Transport</keyword>
<keyword evidence="11 17" id="KW-1278">Translocase</keyword>
<dbReference type="Pfam" id="PF00034">
    <property type="entry name" value="Cytochrom_C"/>
    <property type="match status" value="1"/>
</dbReference>
<evidence type="ECO:0000256" key="17">
    <source>
        <dbReference type="PIRNR" id="PIRNR000007"/>
    </source>
</evidence>
<keyword evidence="15 17" id="KW-0472">Membrane</keyword>
<accession>A0ABN2XT37</accession>
<evidence type="ECO:0000256" key="7">
    <source>
        <dbReference type="ARBA" id="ARBA00022660"/>
    </source>
</evidence>
<evidence type="ECO:0000256" key="10">
    <source>
        <dbReference type="ARBA" id="ARBA00022737"/>
    </source>
</evidence>
<evidence type="ECO:0000313" key="20">
    <source>
        <dbReference type="Proteomes" id="UP001500575"/>
    </source>
</evidence>
<dbReference type="InterPro" id="IPR036909">
    <property type="entry name" value="Cyt_c-like_dom_sf"/>
</dbReference>
<evidence type="ECO:0000256" key="6">
    <source>
        <dbReference type="ARBA" id="ARBA00022617"/>
    </source>
</evidence>
<proteinExistence type="predicted"/>
<evidence type="ECO:0000256" key="4">
    <source>
        <dbReference type="ARBA" id="ARBA00022448"/>
    </source>
</evidence>
<dbReference type="PIRSF" id="PIRSF000007">
    <property type="entry name" value="Ubiq_cycred_cyc"/>
    <property type="match status" value="1"/>
</dbReference>
<gene>
    <name evidence="19" type="ORF">GCM10009843_07260</name>
</gene>
<evidence type="ECO:0000256" key="8">
    <source>
        <dbReference type="ARBA" id="ARBA00022692"/>
    </source>
</evidence>
<evidence type="ECO:0000313" key="19">
    <source>
        <dbReference type="EMBL" id="GAA2116770.1"/>
    </source>
</evidence>
<evidence type="ECO:0000256" key="15">
    <source>
        <dbReference type="ARBA" id="ARBA00023136"/>
    </source>
</evidence>